<evidence type="ECO:0000313" key="1">
    <source>
        <dbReference type="EMBL" id="KXA90001.1"/>
    </source>
</evidence>
<reference evidence="1 2" key="1">
    <citation type="journal article" date="2016" name="Sci. Rep.">
        <title>Metabolic traits of an uncultured archaeal lineage -MSBL1- from brine pools of the Red Sea.</title>
        <authorList>
            <person name="Mwirichia R."/>
            <person name="Alam I."/>
            <person name="Rashid M."/>
            <person name="Vinu M."/>
            <person name="Ba-Alawi W."/>
            <person name="Anthony Kamau A."/>
            <person name="Kamanda Ngugi D."/>
            <person name="Goker M."/>
            <person name="Klenk H.P."/>
            <person name="Bajic V."/>
            <person name="Stingl U."/>
        </authorList>
    </citation>
    <scope>NUCLEOTIDE SEQUENCE [LARGE SCALE GENOMIC DNA]</scope>
    <source>
        <strain evidence="1">SCGC-AAA259D14</strain>
    </source>
</reference>
<evidence type="ECO:0000313" key="2">
    <source>
        <dbReference type="Proteomes" id="UP000070589"/>
    </source>
</evidence>
<sequence length="276" mass="31477">MRVVNFSLERPAFYLVRRGIVSEGLDRGLKEQALDLGVDIHFSEIIPKKGADIIATGPLPEKTPAIVKGIGFQTEMKDFAFIIFNDDVAYKGYSYLLVADGYGCMCTVVFDKFEKIDSYLRKTRKIFSEMVDLDVKKPRKIAGVGSFSVNGVLEKEGRLYVGEAAGLQDLLWGFGIKKALASGYLAAKSLIEKKDYQKIAKNYFKDKLKASLVNRFLWEHFGFHDYSFILNVLENADDPLEFLFSFHNFNFLQRALYPFALQYAKGKSVKRRLDYF</sequence>
<protein>
    <submittedName>
        <fullName evidence="1">Uncharacterized protein</fullName>
    </submittedName>
</protein>
<dbReference type="InterPro" id="IPR036188">
    <property type="entry name" value="FAD/NAD-bd_sf"/>
</dbReference>
<dbReference type="SUPFAM" id="SSF51905">
    <property type="entry name" value="FAD/NAD(P)-binding domain"/>
    <property type="match status" value="1"/>
</dbReference>
<dbReference type="Proteomes" id="UP000070589">
    <property type="component" value="Unassembled WGS sequence"/>
</dbReference>
<gene>
    <name evidence="1" type="ORF">AKJ62_01965</name>
</gene>
<proteinExistence type="predicted"/>
<accession>A0A133U741</accession>
<dbReference type="EMBL" id="LHXL01000016">
    <property type="protein sequence ID" value="KXA90001.1"/>
    <property type="molecule type" value="Genomic_DNA"/>
</dbReference>
<keyword evidence="2" id="KW-1185">Reference proteome</keyword>
<comment type="caution">
    <text evidence="1">The sequence shown here is derived from an EMBL/GenBank/DDBJ whole genome shotgun (WGS) entry which is preliminary data.</text>
</comment>
<organism evidence="1 2">
    <name type="scientific">candidate division MSBL1 archaeon SCGC-AAA259D14</name>
    <dbReference type="NCBI Taxonomy" id="1698261"/>
    <lineage>
        <taxon>Archaea</taxon>
        <taxon>Methanobacteriati</taxon>
        <taxon>Methanobacteriota</taxon>
        <taxon>candidate division MSBL1</taxon>
    </lineage>
</organism>
<dbReference type="AlphaFoldDB" id="A0A133U741"/>
<dbReference type="Gene3D" id="3.50.50.60">
    <property type="entry name" value="FAD/NAD(P)-binding domain"/>
    <property type="match status" value="1"/>
</dbReference>
<dbReference type="PATRIC" id="fig|1698261.3.peg.284"/>
<name>A0A133U741_9EURY</name>